<proteinExistence type="predicted"/>
<comment type="caution">
    <text evidence="1">The sequence shown here is derived from an EMBL/GenBank/DDBJ whole genome shotgun (WGS) entry which is preliminary data.</text>
</comment>
<keyword evidence="2" id="KW-1185">Reference proteome</keyword>
<gene>
    <name evidence="1" type="ORF">SAMN05444364_14816</name>
</gene>
<protein>
    <submittedName>
        <fullName evidence="1">Uncharacterized protein</fullName>
    </submittedName>
</protein>
<dbReference type="RefSeq" id="WP_065367969.1">
    <property type="nucleotide sequence ID" value="NZ_CP016205.1"/>
</dbReference>
<sequence length="162" mass="18648">MIKKDKIEILIVTMEEDSFEIYHDIDLSTLSRKKVGFQFGYKMNVEPKSETVIITLQTYLMNGEKEIGMQSLKAEFLIEPFNSFVIGKTDDGYWEVSSPKVVDKMLDVCVGGLRGMLVKNFKGTSLEGLVIPLLPSKCFNGHRRKRKYTTCLFVNFPQFFLR</sequence>
<dbReference type="Proteomes" id="UP000184105">
    <property type="component" value="Unassembled WGS sequence"/>
</dbReference>
<dbReference type="EMBL" id="FQWA01000048">
    <property type="protein sequence ID" value="SHG17692.1"/>
    <property type="molecule type" value="Genomic_DNA"/>
</dbReference>
<evidence type="ECO:0000313" key="2">
    <source>
        <dbReference type="Proteomes" id="UP000184105"/>
    </source>
</evidence>
<evidence type="ECO:0000313" key="1">
    <source>
        <dbReference type="EMBL" id="SHG17692.1"/>
    </source>
</evidence>
<dbReference type="AlphaFoldDB" id="A0AAX2F7E7"/>
<name>A0AAX2F7E7_9BACT</name>
<accession>A0AAX2F7E7</accession>
<reference evidence="1 2" key="1">
    <citation type="submission" date="2016-11" db="EMBL/GenBank/DDBJ databases">
        <authorList>
            <person name="Varghese N."/>
            <person name="Submissions S."/>
        </authorList>
    </citation>
    <scope>NUCLEOTIDE SEQUENCE [LARGE SCALE GENOMIC DNA]</scope>
    <source>
        <strain evidence="1 2">DSM 22613</strain>
    </source>
</reference>
<organism evidence="1 2">
    <name type="scientific">Prevotella scopos JCM 17725</name>
    <dbReference type="NCBI Taxonomy" id="1236518"/>
    <lineage>
        <taxon>Bacteria</taxon>
        <taxon>Pseudomonadati</taxon>
        <taxon>Bacteroidota</taxon>
        <taxon>Bacteroidia</taxon>
        <taxon>Bacteroidales</taxon>
        <taxon>Prevotellaceae</taxon>
        <taxon>Prevotella</taxon>
    </lineage>
</organism>